<dbReference type="InterPro" id="IPR011050">
    <property type="entry name" value="Pectin_lyase_fold/virulence"/>
</dbReference>
<evidence type="ECO:0000313" key="2">
    <source>
        <dbReference type="Proteomes" id="UP000662973"/>
    </source>
</evidence>
<keyword evidence="1" id="KW-0449">Lipoprotein</keyword>
<dbReference type="EMBL" id="CP064788">
    <property type="protein sequence ID" value="QSG10419.1"/>
    <property type="molecule type" value="Genomic_DNA"/>
</dbReference>
<dbReference type="RefSeq" id="WP_229110568.1">
    <property type="nucleotide sequence ID" value="NZ_CP064788.1"/>
</dbReference>
<dbReference type="AlphaFoldDB" id="A0A897NHQ3"/>
<evidence type="ECO:0000313" key="1">
    <source>
        <dbReference type="EMBL" id="QSG10419.1"/>
    </source>
</evidence>
<keyword evidence="2" id="KW-1185">Reference proteome</keyword>
<dbReference type="InterPro" id="IPR006311">
    <property type="entry name" value="TAT_signal"/>
</dbReference>
<protein>
    <submittedName>
        <fullName evidence="1">Lipoprotein NosD family</fullName>
    </submittedName>
</protein>
<sequence>MTKRRKFLLGMGSLAAGGAAAIGSGAFTNVEASRSMDVAVAGDESAYLSLAPTGSPNSQDYVSVSNGQIQLNLGETDNNGSGFNKDAVTEIDNLLQVANQGTQTIYFWVTLSGGNDFDDGNLYFYPNGDADDALNNGDGTSDGDSVLGLTPGESATIGLQANLGDISDTSVENLTATFHASASRGAADASDPVDDSGGSFSIVANDGSGDFTNLQTAINNAQGSTIAVKDTGTPYTVSNPKLEIDKQGLEIRGLRGKPTVEYKGGYPDSSGPFPNEPAISISAADVTLESLRFEIFGVGSSGSNSLKITGGSPLVQITDLGTEMTNVDLSMEGTFDGSPGFVAFNVPASKGTGEAVFEYVLAEDNTGGDPNGNAWLSTAGLFRDTSSGWETWTNGGTNVARTATIRNSEFKNGITVDAHPGNNQSIEITDNSFYGGSNDAGTSEGIQPSPSGGGVTIESNAFEYVLDVDDEGDSNEKIKFAGLPKTINGSNVGDVSMAQKVGEDNQQADGSGDYEDAAVLIVGVDGGPYSNSTYEMYSS</sequence>
<dbReference type="PROSITE" id="PS51318">
    <property type="entry name" value="TAT"/>
    <property type="match status" value="1"/>
</dbReference>
<gene>
    <name evidence="1" type="ORF">HSR122_3050</name>
</gene>
<dbReference type="GeneID" id="68853635"/>
<organism evidence="1 2">
    <name type="scientific">Halapricum desulfuricans</name>
    <dbReference type="NCBI Taxonomy" id="2841257"/>
    <lineage>
        <taxon>Archaea</taxon>
        <taxon>Methanobacteriati</taxon>
        <taxon>Methanobacteriota</taxon>
        <taxon>Stenosarchaea group</taxon>
        <taxon>Halobacteria</taxon>
        <taxon>Halobacteriales</taxon>
        <taxon>Haloarculaceae</taxon>
        <taxon>Halapricum</taxon>
    </lineage>
</organism>
<reference evidence="1 2" key="1">
    <citation type="submission" date="2020-11" db="EMBL/GenBank/DDBJ databases">
        <title>Carbohydrate-dependent, anaerobic sulfur respiration: A novel catabolism in halophilic archaea.</title>
        <authorList>
            <person name="Sorokin D.Y."/>
            <person name="Messina E."/>
            <person name="Smedile F."/>
            <person name="La Cono V."/>
            <person name="Hallsworth J.E."/>
            <person name="Yakimov M.M."/>
        </authorList>
    </citation>
    <scope>NUCLEOTIDE SEQUENCE [LARGE SCALE GENOMIC DNA]</scope>
    <source>
        <strain evidence="1 2">HSR12-2</strain>
    </source>
</reference>
<dbReference type="KEGG" id="hds:HSR122_3050"/>
<dbReference type="Proteomes" id="UP000662973">
    <property type="component" value="Chromosome"/>
</dbReference>
<accession>A0A897NHQ3</accession>
<proteinExistence type="predicted"/>
<dbReference type="SUPFAM" id="SSF51126">
    <property type="entry name" value="Pectin lyase-like"/>
    <property type="match status" value="1"/>
</dbReference>
<name>A0A897NHQ3_9EURY</name>